<dbReference type="RefSeq" id="WP_039332999.1">
    <property type="nucleotide sequence ID" value="NZ_JRVC01000006.1"/>
</dbReference>
<evidence type="ECO:0000313" key="1">
    <source>
        <dbReference type="EMBL" id="KHS47691.1"/>
    </source>
</evidence>
<organism evidence="1 2">
    <name type="scientific">Novosphingobium subterraneum</name>
    <dbReference type="NCBI Taxonomy" id="48936"/>
    <lineage>
        <taxon>Bacteria</taxon>
        <taxon>Pseudomonadati</taxon>
        <taxon>Pseudomonadota</taxon>
        <taxon>Alphaproteobacteria</taxon>
        <taxon>Sphingomonadales</taxon>
        <taxon>Sphingomonadaceae</taxon>
        <taxon>Novosphingobium</taxon>
    </lineage>
</organism>
<keyword evidence="2" id="KW-1185">Reference proteome</keyword>
<protein>
    <submittedName>
        <fullName evidence="1">Uncharacterized protein</fullName>
    </submittedName>
</protein>
<dbReference type="PATRIC" id="fig|48936.3.peg.1488"/>
<gene>
    <name evidence="1" type="ORF">NJ75_01487</name>
</gene>
<sequence>MNGVSTSSGDSRAALPQAGRAEFGHAAGNAMSMKWSALHDAAAVVCTLAGLQQEMRKPEVRNFPAIMRDTGGWRYDLAKQGVDDLAAIMEPGLAALLAVSARGQSPGPAATALWHEFLASRAALLALVPPLGIKRRA</sequence>
<evidence type="ECO:0000313" key="2">
    <source>
        <dbReference type="Proteomes" id="UP000031338"/>
    </source>
</evidence>
<proteinExistence type="predicted"/>
<accession>A0A0B9AAL9</accession>
<dbReference type="EMBL" id="JRVC01000006">
    <property type="protein sequence ID" value="KHS47691.1"/>
    <property type="molecule type" value="Genomic_DNA"/>
</dbReference>
<dbReference type="Proteomes" id="UP000031338">
    <property type="component" value="Unassembled WGS sequence"/>
</dbReference>
<name>A0A0B9AAL9_9SPHN</name>
<comment type="caution">
    <text evidence="1">The sequence shown here is derived from an EMBL/GenBank/DDBJ whole genome shotgun (WGS) entry which is preliminary data.</text>
</comment>
<dbReference type="AlphaFoldDB" id="A0A0B9AAL9"/>
<reference evidence="1 2" key="1">
    <citation type="submission" date="2014-10" db="EMBL/GenBank/DDBJ databases">
        <title>Draft genome sequence of Novosphingobium subterraneum DSM 12447.</title>
        <authorList>
            <person name="Gan H.M."/>
            <person name="Gan H.Y."/>
            <person name="Savka M.A."/>
        </authorList>
    </citation>
    <scope>NUCLEOTIDE SEQUENCE [LARGE SCALE GENOMIC DNA]</scope>
    <source>
        <strain evidence="1 2">DSM 12447</strain>
    </source>
</reference>